<comment type="caution">
    <text evidence="1">The sequence shown here is derived from an EMBL/GenBank/DDBJ whole genome shotgun (WGS) entry which is preliminary data.</text>
</comment>
<dbReference type="EMBL" id="WNNK01000016">
    <property type="protein sequence ID" value="MUF06454.1"/>
    <property type="molecule type" value="Genomic_DNA"/>
</dbReference>
<reference evidence="1 2" key="1">
    <citation type="submission" date="2019-11" db="EMBL/GenBank/DDBJ databases">
        <title>Pseudomonas karstica sp. nov. and Pseudomonas spelaei sp. nov. from karst caves.</title>
        <authorList>
            <person name="Zeman M."/>
        </authorList>
    </citation>
    <scope>NUCLEOTIDE SEQUENCE [LARGE SCALE GENOMIC DNA]</scope>
    <source>
        <strain evidence="1 2">CCM 7893</strain>
    </source>
</reference>
<protein>
    <submittedName>
        <fullName evidence="1">Uncharacterized protein</fullName>
    </submittedName>
</protein>
<keyword evidence="2" id="KW-1185">Reference proteome</keyword>
<gene>
    <name evidence="1" type="ORF">GNF76_19040</name>
</gene>
<sequence length="94" mass="10614">MGIKDDFRQYTAGANDRFINFNELEEAAGLRETTRTFTPEAKARANEFLSRHGLRRETDIGIGDNGPGAEDRRFDMENLDHMLAKASKSPRPLS</sequence>
<name>A0A6I3WEV4_9PSED</name>
<evidence type="ECO:0000313" key="2">
    <source>
        <dbReference type="Proteomes" id="UP000438196"/>
    </source>
</evidence>
<dbReference type="AlphaFoldDB" id="A0A6I3WEV4"/>
<accession>A0A6I3WEV4</accession>
<dbReference type="OrthoDB" id="7021484at2"/>
<evidence type="ECO:0000313" key="1">
    <source>
        <dbReference type="EMBL" id="MUF06454.1"/>
    </source>
</evidence>
<organism evidence="1 2">
    <name type="scientific">Pseudomonas spelaei</name>
    <dbReference type="NCBI Taxonomy" id="1055469"/>
    <lineage>
        <taxon>Bacteria</taxon>
        <taxon>Pseudomonadati</taxon>
        <taxon>Pseudomonadota</taxon>
        <taxon>Gammaproteobacteria</taxon>
        <taxon>Pseudomonadales</taxon>
        <taxon>Pseudomonadaceae</taxon>
        <taxon>Pseudomonas</taxon>
    </lineage>
</organism>
<dbReference type="Proteomes" id="UP000438196">
    <property type="component" value="Unassembled WGS sequence"/>
</dbReference>
<proteinExistence type="predicted"/>